<proteinExistence type="predicted"/>
<accession>A0A014MHC4</accession>
<feature type="region of interest" description="Disordered" evidence="1">
    <location>
        <begin position="879"/>
        <end position="925"/>
    </location>
</feature>
<sequence>MLNKENKSKSIKTIISTGFSITAILTTIVAVPIGLTIFERSYSSQIFGNVDKNEVVNLKTQSTFSEEDFIKALNELKLHDKYKDLSAKTALALAKNPSYAFNFLNAYDFSPITKHNFRVVLDIEKASPSGTEVKNVVVYAHSDQFKLTYSKQTDLKGFAQSDKADGDLVGFQIDLEKSKLELTGTKNSNLVASEVAFKLDNDFQAFYKRTRSKSQAFSDALFQNGLAYNLVNTLGLPSILEKGYVLSPKTVENQNAKQEKVVMIGDSDTKRVDSLMKVENLVFKNLNDNAGTLSISFELKDPAGKVIREFDFPILGIKKLSDDVKTVEQKILSQFSDFVQLKPLVQIALVKDNLSLAQIVYKTDNNPVNLATVLSKITQNSQQNGRQSQVSTQLFQDSGQNSQANNAKVDINRQDLSAFFNLKFEKIPVPGLDGYYVKINNIKLAENLTQAQKDKLVQENKVSFEVDFQIQKQLNIEAPYLESEFVKSNYPKVLESSLASLGKGNDSKFVLVDLGSSKSNFEVQLDYDENQRKVLNAVLEQNSEVDFTNLDKIDPQDPKFENFNPLAKTFEFKENPNGPKLTLEYVKSLVSEVVEDAKKQKTFTEVAKKLFILDLGMEPESARALQQYIDRNKPRFEPTSKDTGSEKPKEGEKKTEEGATTGTQPAGSQPPATSTPPADSAPAAGAGATAGTGAGAASAGAASGAGGASASSTPTGAQTTSSTTAFQDDPTKTNTETNEVSTFKGLGVELWAFLQKSNYSALGQTDYQAEVVKKSDSQIDVILSFGTKTETEQKDSNPKAIFSITQLENDADYDVLRSYNPTVFFDFRQNQKTDSSDKITKIQPLNRGDVKIDLEKDKDNVADKDGLLVSKAVEIREVPTSPQEAAAAEATAQAETTTTATPTEMPAATTVAASETTTLTTTDTPAAEPKKQVLESGVIFLAFQPHNISDNKKHYLIASEDGKGIFIKKIKLDGGKNEKFALGVDENPGDTSSSNGSGPKVDSFVALVSGIDGEADTRLLFDESSSTNGTSTGEVRNRVEFTLAPVPPEPFRQTNVNKEESDDFDFIKDGDLMFLTLIKDKQKWTIWLTSSKAKNPYNQRISSVLDLSLGSPVDHAKSLTWTHLGPRVESTSTTVATSETQTQATTTQAPTTPPTQVLFKGFAVYDSPTLATNVETVSTLNNHFIKKFIK</sequence>
<evidence type="ECO:0000256" key="1">
    <source>
        <dbReference type="SAM" id="MobiDB-lite"/>
    </source>
</evidence>
<dbReference type="AlphaFoldDB" id="A0A014MHC4"/>
<keyword evidence="2" id="KW-1133">Transmembrane helix</keyword>
<name>A0A014MHC4_9BACT</name>
<dbReference type="RefSeq" id="WP_052328397.1">
    <property type="nucleotide sequence ID" value="NZ_JFAD01000029.1"/>
</dbReference>
<feature type="compositionally biased region" description="Low complexity" evidence="1">
    <location>
        <begin position="695"/>
        <end position="725"/>
    </location>
</feature>
<dbReference type="EMBL" id="JFAD01000029">
    <property type="protein sequence ID" value="EXU60965.1"/>
    <property type="molecule type" value="Genomic_DNA"/>
</dbReference>
<gene>
    <name evidence="3" type="ORF">MOVI_5870</name>
</gene>
<evidence type="ECO:0000256" key="2">
    <source>
        <dbReference type="SAM" id="Phobius"/>
    </source>
</evidence>
<comment type="caution">
    <text evidence="3">The sequence shown here is derived from an EMBL/GenBank/DDBJ whole genome shotgun (WGS) entry which is preliminary data.</text>
</comment>
<feature type="region of interest" description="Disordered" evidence="1">
    <location>
        <begin position="629"/>
        <end position="738"/>
    </location>
</feature>
<dbReference type="Proteomes" id="UP000020977">
    <property type="component" value="Unassembled WGS sequence"/>
</dbReference>
<dbReference type="NCBIfam" id="NF038058">
    <property type="entry name" value="adhes_P110_Nter"/>
    <property type="match status" value="1"/>
</dbReference>
<feature type="region of interest" description="Disordered" evidence="1">
    <location>
        <begin position="1133"/>
        <end position="1152"/>
    </location>
</feature>
<reference evidence="3 4" key="1">
    <citation type="submission" date="2014-03" db="EMBL/GenBank/DDBJ databases">
        <title>Genome sequence of Mycoplasma ovipneumoniae strain 14811.</title>
        <authorList>
            <person name="Sirand-Pugnet P."/>
            <person name="Breton M."/>
            <person name="Dordet-Frisoni E."/>
            <person name="Baranowski E."/>
            <person name="Barre A."/>
            <person name="Couture C."/>
            <person name="Dupuy V."/>
            <person name="Gaurivaud P."/>
            <person name="Jacob D."/>
            <person name="Lemaitre C."/>
            <person name="Manso-Silvan L."/>
            <person name="Nikolski M."/>
            <person name="Nouvel L.-X."/>
            <person name="Poumarat F."/>
            <person name="Tardy F."/>
            <person name="Thebault P."/>
            <person name="Theil S."/>
            <person name="Citti C."/>
            <person name="Thiaucourt F."/>
            <person name="Blanchard A."/>
        </authorList>
    </citation>
    <scope>NUCLEOTIDE SEQUENCE [LARGE SCALE GENOMIC DNA]</scope>
    <source>
        <strain evidence="3 4">14811</strain>
    </source>
</reference>
<keyword evidence="2" id="KW-0472">Membrane</keyword>
<protein>
    <submittedName>
        <fullName evidence="3">Uncharacterized protein</fullName>
    </submittedName>
</protein>
<keyword evidence="2" id="KW-0812">Transmembrane</keyword>
<evidence type="ECO:0000313" key="3">
    <source>
        <dbReference type="EMBL" id="EXU60965.1"/>
    </source>
</evidence>
<dbReference type="eggNOG" id="ENOG5030MRG">
    <property type="taxonomic scope" value="Bacteria"/>
</dbReference>
<evidence type="ECO:0000313" key="4">
    <source>
        <dbReference type="Proteomes" id="UP000020977"/>
    </source>
</evidence>
<organism evidence="3 4">
    <name type="scientific">Mesomycoplasma ovipneumoniae 14811</name>
    <dbReference type="NCBI Taxonomy" id="1188239"/>
    <lineage>
        <taxon>Bacteria</taxon>
        <taxon>Bacillati</taxon>
        <taxon>Mycoplasmatota</taxon>
        <taxon>Mycoplasmoidales</taxon>
        <taxon>Metamycoplasmataceae</taxon>
        <taxon>Mesomycoplasma</taxon>
    </lineage>
</organism>
<feature type="compositionally biased region" description="Low complexity" evidence="1">
    <location>
        <begin position="658"/>
        <end position="687"/>
    </location>
</feature>
<feature type="transmembrane region" description="Helical" evidence="2">
    <location>
        <begin position="12"/>
        <end position="35"/>
    </location>
</feature>
<feature type="compositionally biased region" description="Basic and acidic residues" evidence="1">
    <location>
        <begin position="630"/>
        <end position="657"/>
    </location>
</feature>